<evidence type="ECO:0000313" key="2">
    <source>
        <dbReference type="EMBL" id="KAK6131450.1"/>
    </source>
</evidence>
<accession>A0ABR0V8B5</accession>
<gene>
    <name evidence="2" type="ORF">DH2020_034816</name>
</gene>
<dbReference type="PANTHER" id="PTHR33710">
    <property type="entry name" value="BNAC02G09200D PROTEIN"/>
    <property type="match status" value="1"/>
</dbReference>
<dbReference type="Proteomes" id="UP001318860">
    <property type="component" value="Unassembled WGS sequence"/>
</dbReference>
<dbReference type="EMBL" id="JABTTQ020001363">
    <property type="protein sequence ID" value="KAK6131450.1"/>
    <property type="molecule type" value="Genomic_DNA"/>
</dbReference>
<evidence type="ECO:0000259" key="1">
    <source>
        <dbReference type="Pfam" id="PF03372"/>
    </source>
</evidence>
<dbReference type="SUPFAM" id="SSF56219">
    <property type="entry name" value="DNase I-like"/>
    <property type="match status" value="1"/>
</dbReference>
<protein>
    <recommendedName>
        <fullName evidence="1">Endonuclease/exonuclease/phosphatase domain-containing protein</fullName>
    </recommendedName>
</protein>
<keyword evidence="3" id="KW-1185">Reference proteome</keyword>
<comment type="caution">
    <text evidence="2">The sequence shown here is derived from an EMBL/GenBank/DDBJ whole genome shotgun (WGS) entry which is preliminary data.</text>
</comment>
<dbReference type="PANTHER" id="PTHR33710:SF71">
    <property type="entry name" value="ENDONUCLEASE_EXONUCLEASE_PHOSPHATASE DOMAIN-CONTAINING PROTEIN"/>
    <property type="match status" value="1"/>
</dbReference>
<feature type="domain" description="Endonuclease/exonuclease/phosphatase" evidence="1">
    <location>
        <begin position="28"/>
        <end position="191"/>
    </location>
</feature>
<dbReference type="Pfam" id="PF03372">
    <property type="entry name" value="Exo_endo_phos"/>
    <property type="match status" value="1"/>
</dbReference>
<dbReference type="InterPro" id="IPR005135">
    <property type="entry name" value="Endo/exonuclease/phosphatase"/>
</dbReference>
<evidence type="ECO:0000313" key="3">
    <source>
        <dbReference type="Proteomes" id="UP001318860"/>
    </source>
</evidence>
<dbReference type="InterPro" id="IPR036691">
    <property type="entry name" value="Endo/exonu/phosph_ase_sf"/>
</dbReference>
<proteinExistence type="predicted"/>
<dbReference type="Gene3D" id="3.60.10.10">
    <property type="entry name" value="Endonuclease/exonuclease/phosphatase"/>
    <property type="match status" value="1"/>
</dbReference>
<organism evidence="2 3">
    <name type="scientific">Rehmannia glutinosa</name>
    <name type="common">Chinese foxglove</name>
    <dbReference type="NCBI Taxonomy" id="99300"/>
    <lineage>
        <taxon>Eukaryota</taxon>
        <taxon>Viridiplantae</taxon>
        <taxon>Streptophyta</taxon>
        <taxon>Embryophyta</taxon>
        <taxon>Tracheophyta</taxon>
        <taxon>Spermatophyta</taxon>
        <taxon>Magnoliopsida</taxon>
        <taxon>eudicotyledons</taxon>
        <taxon>Gunneridae</taxon>
        <taxon>Pentapetalae</taxon>
        <taxon>asterids</taxon>
        <taxon>lamiids</taxon>
        <taxon>Lamiales</taxon>
        <taxon>Orobanchaceae</taxon>
        <taxon>Rehmannieae</taxon>
        <taxon>Rehmannia</taxon>
    </lineage>
</organism>
<name>A0ABR0V8B5_REHGL</name>
<reference evidence="2 3" key="1">
    <citation type="journal article" date="2021" name="Comput. Struct. Biotechnol. J.">
        <title>De novo genome assembly of the potent medicinal plant Rehmannia glutinosa using nanopore technology.</title>
        <authorList>
            <person name="Ma L."/>
            <person name="Dong C."/>
            <person name="Song C."/>
            <person name="Wang X."/>
            <person name="Zheng X."/>
            <person name="Niu Y."/>
            <person name="Chen S."/>
            <person name="Feng W."/>
        </authorList>
    </citation>
    <scope>NUCLEOTIDE SEQUENCE [LARGE SCALE GENOMIC DNA]</scope>
    <source>
        <strain evidence="2">DH-2019</strain>
    </source>
</reference>
<sequence length="237" mass="27656">MKAMKGRGPREMEGMVEYLGMFVVSCEGKKGGLMLLWKNTIEVTIQSFSTGHIDSIINEGEKTWRFTGFYGNPEARRRRDSWVLMQHLAGISELRELPWLMGGDFNEICHQNEKKGGRPRPESQMEEFRTTINACELREIYGDGDFFTWANMRTGKDVIWEKLDRYLSNLSWRLLYPGALAKNLKFYSSDHRALQIIWSRNGEGGRHLRSGRNKNRFRFEKCWIEEAECRGVIESVE</sequence>